<keyword evidence="7" id="KW-0812">Transmembrane</keyword>
<dbReference type="NCBIfam" id="TIGR02227">
    <property type="entry name" value="sigpep_I_bact"/>
    <property type="match status" value="1"/>
</dbReference>
<evidence type="ECO:0000256" key="4">
    <source>
        <dbReference type="ARBA" id="ARBA00019232"/>
    </source>
</evidence>
<feature type="active site" evidence="6">
    <location>
        <position position="62"/>
    </location>
</feature>
<dbReference type="InterPro" id="IPR000223">
    <property type="entry name" value="Pept_S26A_signal_pept_1"/>
</dbReference>
<sequence length="318" mass="35313">MNNENDQNAAAYKNDPAPVNNPQKAGWLHNFWNEFKGFCWLILAVLLFHSFIAKPFYIPSPSMVPNLLVGDRLLVSKYPYGWSYVSPTIPNPVAIFKWLVLRQDVEHLAYTLPFQKGRIWGKMPKAGDIIILTSPYAKTDYIKRAIGMPGQSIELRGGQPFIDGVAVKQEVQPNLDLPIDAHNQCDESEFPGALVQEADGMHCYVSIIRETLPNGASYDVIDARRNSSNDNFGPYLIPDGHIFVMGDNRDNSADSRVLPPRGLGGAIPIENIGGRAEIITFSVDGSTKWNPSTWFKSLRSGRAGTNLRPAQATEKNSQ</sequence>
<dbReference type="RefSeq" id="WP_072558730.1">
    <property type="nucleotide sequence ID" value="NZ_CP018154.1"/>
</dbReference>
<evidence type="ECO:0000256" key="6">
    <source>
        <dbReference type="PIRSR" id="PIRSR600223-1"/>
    </source>
</evidence>
<dbReference type="AlphaFoldDB" id="A0A1L3JAD1"/>
<dbReference type="GO" id="GO:0004252">
    <property type="term" value="F:serine-type endopeptidase activity"/>
    <property type="evidence" value="ECO:0007669"/>
    <property type="project" value="InterPro"/>
</dbReference>
<dbReference type="InterPro" id="IPR036286">
    <property type="entry name" value="LexA/Signal_pep-like_sf"/>
</dbReference>
<evidence type="ECO:0000256" key="7">
    <source>
        <dbReference type="RuleBase" id="RU362042"/>
    </source>
</evidence>
<feature type="active site" evidence="6">
    <location>
        <position position="143"/>
    </location>
</feature>
<evidence type="ECO:0000313" key="9">
    <source>
        <dbReference type="EMBL" id="APG62081.1"/>
    </source>
</evidence>
<dbReference type="Proteomes" id="UP000242561">
    <property type="component" value="Chromosome"/>
</dbReference>
<reference evidence="9 10" key="1">
    <citation type="submission" date="2016-11" db="EMBL/GenBank/DDBJ databases">
        <title>Sphingorhabdus sp. LPB0140, isolated from marine environment.</title>
        <authorList>
            <person name="Kim E."/>
            <person name="Yi H."/>
        </authorList>
    </citation>
    <scope>NUCLEOTIDE SEQUENCE [LARGE SCALE GENOMIC DNA]</scope>
    <source>
        <strain evidence="9 10">LPB0140</strain>
    </source>
</reference>
<dbReference type="STRING" id="1913578.LPB140_03810"/>
<dbReference type="InterPro" id="IPR019757">
    <property type="entry name" value="Pept_S26A_signal_pept_1_Lys-AS"/>
</dbReference>
<dbReference type="OrthoDB" id="9815782at2"/>
<dbReference type="GO" id="GO:0006465">
    <property type="term" value="P:signal peptide processing"/>
    <property type="evidence" value="ECO:0007669"/>
    <property type="project" value="InterPro"/>
</dbReference>
<dbReference type="CDD" id="cd06530">
    <property type="entry name" value="S26_SPase_I"/>
    <property type="match status" value="1"/>
</dbReference>
<feature type="domain" description="Peptidase S26" evidence="8">
    <location>
        <begin position="38"/>
        <end position="280"/>
    </location>
</feature>
<evidence type="ECO:0000256" key="1">
    <source>
        <dbReference type="ARBA" id="ARBA00000677"/>
    </source>
</evidence>
<evidence type="ECO:0000256" key="5">
    <source>
        <dbReference type="ARBA" id="ARBA00022801"/>
    </source>
</evidence>
<evidence type="ECO:0000259" key="8">
    <source>
        <dbReference type="Pfam" id="PF10502"/>
    </source>
</evidence>
<dbReference type="PANTHER" id="PTHR43390:SF1">
    <property type="entry name" value="CHLOROPLAST PROCESSING PEPTIDASE"/>
    <property type="match status" value="1"/>
</dbReference>
<comment type="similarity">
    <text evidence="2 7">Belongs to the peptidase S26 family.</text>
</comment>
<keyword evidence="7" id="KW-0645">Protease</keyword>
<dbReference type="PROSITE" id="PS00761">
    <property type="entry name" value="SPASE_I_3"/>
    <property type="match status" value="1"/>
</dbReference>
<dbReference type="PRINTS" id="PR00727">
    <property type="entry name" value="LEADERPTASE"/>
</dbReference>
<evidence type="ECO:0000256" key="2">
    <source>
        <dbReference type="ARBA" id="ARBA00009370"/>
    </source>
</evidence>
<dbReference type="InterPro" id="IPR019533">
    <property type="entry name" value="Peptidase_S26"/>
</dbReference>
<keyword evidence="7" id="KW-1133">Transmembrane helix</keyword>
<comment type="catalytic activity">
    <reaction evidence="1 7">
        <text>Cleavage of hydrophobic, N-terminal signal or leader sequences from secreted and periplasmic proteins.</text>
        <dbReference type="EC" id="3.4.21.89"/>
    </reaction>
</comment>
<dbReference type="KEGG" id="sphl:LPB140_03810"/>
<dbReference type="InterPro" id="IPR019758">
    <property type="entry name" value="Pept_S26A_signal_pept_1_CS"/>
</dbReference>
<keyword evidence="5 7" id="KW-0378">Hydrolase</keyword>
<accession>A0A1L3JAD1</accession>
<gene>
    <name evidence="9" type="ORF">LPB140_03810</name>
</gene>
<evidence type="ECO:0000313" key="10">
    <source>
        <dbReference type="Proteomes" id="UP000242561"/>
    </source>
</evidence>
<dbReference type="Pfam" id="PF10502">
    <property type="entry name" value="Peptidase_S26"/>
    <property type="match status" value="1"/>
</dbReference>
<dbReference type="PROSITE" id="PS00760">
    <property type="entry name" value="SPASE_I_2"/>
    <property type="match status" value="1"/>
</dbReference>
<keyword evidence="7" id="KW-0472">Membrane</keyword>
<dbReference type="Gene3D" id="2.10.109.10">
    <property type="entry name" value="Umud Fragment, subunit A"/>
    <property type="match status" value="1"/>
</dbReference>
<protein>
    <recommendedName>
        <fullName evidence="4 7">Signal peptidase I</fullName>
        <ecNumber evidence="3 7">3.4.21.89</ecNumber>
    </recommendedName>
</protein>
<dbReference type="SUPFAM" id="SSF51306">
    <property type="entry name" value="LexA/Signal peptidase"/>
    <property type="match status" value="1"/>
</dbReference>
<name>A0A1L3JAD1_9SPHN</name>
<evidence type="ECO:0000256" key="3">
    <source>
        <dbReference type="ARBA" id="ARBA00013208"/>
    </source>
</evidence>
<organism evidence="9 10">
    <name type="scientific">Sphingorhabdus lutea</name>
    <dbReference type="NCBI Taxonomy" id="1913578"/>
    <lineage>
        <taxon>Bacteria</taxon>
        <taxon>Pseudomonadati</taxon>
        <taxon>Pseudomonadota</taxon>
        <taxon>Alphaproteobacteria</taxon>
        <taxon>Sphingomonadales</taxon>
        <taxon>Sphingomonadaceae</taxon>
        <taxon>Sphingorhabdus</taxon>
    </lineage>
</organism>
<dbReference type="EMBL" id="CP018154">
    <property type="protein sequence ID" value="APG62081.1"/>
    <property type="molecule type" value="Genomic_DNA"/>
</dbReference>
<feature type="transmembrane region" description="Helical" evidence="7">
    <location>
        <begin position="38"/>
        <end position="58"/>
    </location>
</feature>
<dbReference type="PANTHER" id="PTHR43390">
    <property type="entry name" value="SIGNAL PEPTIDASE I"/>
    <property type="match status" value="1"/>
</dbReference>
<dbReference type="GO" id="GO:0009003">
    <property type="term" value="F:signal peptidase activity"/>
    <property type="evidence" value="ECO:0007669"/>
    <property type="project" value="UniProtKB-EC"/>
</dbReference>
<keyword evidence="10" id="KW-1185">Reference proteome</keyword>
<dbReference type="EC" id="3.4.21.89" evidence="3 7"/>
<dbReference type="GO" id="GO:0016020">
    <property type="term" value="C:membrane"/>
    <property type="evidence" value="ECO:0007669"/>
    <property type="project" value="UniProtKB-SubCell"/>
</dbReference>
<proteinExistence type="inferred from homology"/>
<comment type="subcellular location">
    <subcellularLocation>
        <location evidence="7">Membrane</location>
        <topology evidence="7">Single-pass type II membrane protein</topology>
    </subcellularLocation>
</comment>